<gene>
    <name evidence="3" type="ORF">Xkoz_01727</name>
</gene>
<protein>
    <submittedName>
        <fullName evidence="3">Peptidase M4</fullName>
    </submittedName>
</protein>
<name>A0A2D0LDA9_9GAMM</name>
<keyword evidence="4" id="KW-1185">Reference proteome</keyword>
<dbReference type="Pfam" id="PF16485">
    <property type="entry name" value="PLN_propep"/>
    <property type="match status" value="1"/>
</dbReference>
<evidence type="ECO:0000313" key="3">
    <source>
        <dbReference type="EMBL" id="PHM73585.1"/>
    </source>
</evidence>
<dbReference type="InterPro" id="IPR032475">
    <property type="entry name" value="Protealysin_N_PP"/>
</dbReference>
<dbReference type="Proteomes" id="UP000221101">
    <property type="component" value="Unassembled WGS sequence"/>
</dbReference>
<evidence type="ECO:0000313" key="4">
    <source>
        <dbReference type="Proteomes" id="UP000221101"/>
    </source>
</evidence>
<reference evidence="3 4" key="1">
    <citation type="journal article" date="2017" name="Nat. Microbiol.">
        <title>Natural product diversity associated with the nematode symbionts Photorhabdus and Xenorhabdus.</title>
        <authorList>
            <person name="Tobias N.J."/>
            <person name="Wolff H."/>
            <person name="Djahanschiri B."/>
            <person name="Grundmann F."/>
            <person name="Kronenwerth M."/>
            <person name="Shi Y.M."/>
            <person name="Simonyi S."/>
            <person name="Grun P."/>
            <person name="Shapiro-Ilan D."/>
            <person name="Pidot S.J."/>
            <person name="Stinear T.P."/>
            <person name="Ebersberger I."/>
            <person name="Bode H.B."/>
        </authorList>
    </citation>
    <scope>NUCLEOTIDE SEQUENCE [LARGE SCALE GENOMIC DNA]</scope>
    <source>
        <strain evidence="3 4">DSM 17907</strain>
    </source>
</reference>
<dbReference type="EMBL" id="NJCX01000010">
    <property type="protein sequence ID" value="PHM73585.1"/>
    <property type="molecule type" value="Genomic_DNA"/>
</dbReference>
<dbReference type="OrthoDB" id="6445763at2"/>
<comment type="caution">
    <text evidence="3">The sequence shown here is derived from an EMBL/GenBank/DDBJ whole genome shotgun (WGS) entry which is preliminary data.</text>
</comment>
<proteinExistence type="predicted"/>
<dbReference type="AlphaFoldDB" id="A0A2D0LDA9"/>
<accession>A0A2D0LDA9</accession>
<dbReference type="RefSeq" id="WP_099141764.1">
    <property type="nucleotide sequence ID" value="NZ_CAWNOR010000002.1"/>
</dbReference>
<feature type="compositionally biased region" description="Basic and acidic residues" evidence="1">
    <location>
        <begin position="52"/>
        <end position="67"/>
    </location>
</feature>
<organism evidence="3 4">
    <name type="scientific">Xenorhabdus kozodoii</name>
    <dbReference type="NCBI Taxonomy" id="351676"/>
    <lineage>
        <taxon>Bacteria</taxon>
        <taxon>Pseudomonadati</taxon>
        <taxon>Pseudomonadota</taxon>
        <taxon>Gammaproteobacteria</taxon>
        <taxon>Enterobacterales</taxon>
        <taxon>Morganellaceae</taxon>
        <taxon>Xenorhabdus</taxon>
    </lineage>
</organism>
<feature type="domain" description="Protealysin N-terminal propeptide" evidence="2">
    <location>
        <begin position="9"/>
        <end position="47"/>
    </location>
</feature>
<sequence length="77" mass="8759">MSNNKARKQNIIPPYLLEYIAKICDANDQKCVLNTLDHVNKLMKQSTTESALDSKDEPVVYKNKNLEPEESYSLSGK</sequence>
<feature type="region of interest" description="Disordered" evidence="1">
    <location>
        <begin position="46"/>
        <end position="77"/>
    </location>
</feature>
<evidence type="ECO:0000259" key="2">
    <source>
        <dbReference type="Pfam" id="PF16485"/>
    </source>
</evidence>
<evidence type="ECO:0000256" key="1">
    <source>
        <dbReference type="SAM" id="MobiDB-lite"/>
    </source>
</evidence>